<evidence type="ECO:0000313" key="5">
    <source>
        <dbReference type="EMBL" id="MFC4294721.1"/>
    </source>
</evidence>
<comment type="similarity">
    <text evidence="1 3">Belongs to the short-chain dehydrogenases/reductases (SDR) family.</text>
</comment>
<organism evidence="5 6">
    <name type="scientific">Novosphingobium tardum</name>
    <dbReference type="NCBI Taxonomy" id="1538021"/>
    <lineage>
        <taxon>Bacteria</taxon>
        <taxon>Pseudomonadati</taxon>
        <taxon>Pseudomonadota</taxon>
        <taxon>Alphaproteobacteria</taxon>
        <taxon>Sphingomonadales</taxon>
        <taxon>Sphingomonadaceae</taxon>
        <taxon>Novosphingobium</taxon>
    </lineage>
</organism>
<dbReference type="PRINTS" id="PR00081">
    <property type="entry name" value="GDHRDH"/>
</dbReference>
<sequence length="350" mass="36478">MTKISFEGRVAVVTGAGNGLGRTYALELARRGARVVVNDLGGSASGSGSSATAANLVVQDIRAAGGEAVANTDSVASRAGGAAIVQTALDTWGQIDILISNAGFLRNNRFEDLTDEQIDSILDVHLKSAFYVGQPAYRAMRARGYGRMLFTGSASAMFGHAWQANYAAGKGAMLGLSNVIALEGSAYGIQSNVILPTASSRLQGEMAPGFMEIPEFARSVQSADFSASEGRLMPEFNTPLALYLVSEACTATHGVYSSNSGRYARVGICAAEGWFAPAGIEPPSVEDIADHFGQIGELGAYSEPMTPYDEFTSVADVARKHGVLARPDARLAQEPTILQAGRGPSTPSGA</sequence>
<dbReference type="InterPro" id="IPR002347">
    <property type="entry name" value="SDR_fam"/>
</dbReference>
<keyword evidence="6" id="KW-1185">Reference proteome</keyword>
<evidence type="ECO:0000313" key="6">
    <source>
        <dbReference type="Proteomes" id="UP001595828"/>
    </source>
</evidence>
<protein>
    <submittedName>
        <fullName evidence="5">SDR family NAD(P)-dependent oxidoreductase</fullName>
    </submittedName>
</protein>
<evidence type="ECO:0000256" key="4">
    <source>
        <dbReference type="SAM" id="MobiDB-lite"/>
    </source>
</evidence>
<dbReference type="RefSeq" id="WP_379538214.1">
    <property type="nucleotide sequence ID" value="NZ_JBHSDR010000004.1"/>
</dbReference>
<proteinExistence type="inferred from homology"/>
<accession>A0ABV8RR50</accession>
<reference evidence="6" key="1">
    <citation type="journal article" date="2019" name="Int. J. Syst. Evol. Microbiol.">
        <title>The Global Catalogue of Microorganisms (GCM) 10K type strain sequencing project: providing services to taxonomists for standard genome sequencing and annotation.</title>
        <authorList>
            <consortium name="The Broad Institute Genomics Platform"/>
            <consortium name="The Broad Institute Genome Sequencing Center for Infectious Disease"/>
            <person name="Wu L."/>
            <person name="Ma J."/>
        </authorList>
    </citation>
    <scope>NUCLEOTIDE SEQUENCE [LARGE SCALE GENOMIC DNA]</scope>
    <source>
        <strain evidence="6">CGMCC 1.12989</strain>
    </source>
</reference>
<feature type="region of interest" description="Disordered" evidence="4">
    <location>
        <begin position="330"/>
        <end position="350"/>
    </location>
</feature>
<dbReference type="PANTHER" id="PTHR45024">
    <property type="entry name" value="DEHYDROGENASES, SHORT CHAIN"/>
    <property type="match status" value="1"/>
</dbReference>
<dbReference type="SUPFAM" id="SSF51735">
    <property type="entry name" value="NAD(P)-binding Rossmann-fold domains"/>
    <property type="match status" value="1"/>
</dbReference>
<dbReference type="Pfam" id="PF00106">
    <property type="entry name" value="adh_short"/>
    <property type="match status" value="1"/>
</dbReference>
<dbReference type="EMBL" id="JBHSDR010000004">
    <property type="protein sequence ID" value="MFC4294721.1"/>
    <property type="molecule type" value="Genomic_DNA"/>
</dbReference>
<dbReference type="PROSITE" id="PS00061">
    <property type="entry name" value="ADH_SHORT"/>
    <property type="match status" value="1"/>
</dbReference>
<evidence type="ECO:0000256" key="3">
    <source>
        <dbReference type="RuleBase" id="RU000363"/>
    </source>
</evidence>
<evidence type="ECO:0000256" key="2">
    <source>
        <dbReference type="ARBA" id="ARBA00023002"/>
    </source>
</evidence>
<comment type="caution">
    <text evidence="5">The sequence shown here is derived from an EMBL/GenBank/DDBJ whole genome shotgun (WGS) entry which is preliminary data.</text>
</comment>
<dbReference type="Proteomes" id="UP001595828">
    <property type="component" value="Unassembled WGS sequence"/>
</dbReference>
<keyword evidence="2" id="KW-0560">Oxidoreductase</keyword>
<evidence type="ECO:0000256" key="1">
    <source>
        <dbReference type="ARBA" id="ARBA00006484"/>
    </source>
</evidence>
<name>A0ABV8RR50_9SPHN</name>
<dbReference type="InterPro" id="IPR020904">
    <property type="entry name" value="Sc_DH/Rdtase_CS"/>
</dbReference>
<gene>
    <name evidence="5" type="ORF">ACFO0A_06565</name>
</gene>
<dbReference type="PRINTS" id="PR00080">
    <property type="entry name" value="SDRFAMILY"/>
</dbReference>
<dbReference type="Gene3D" id="3.40.50.720">
    <property type="entry name" value="NAD(P)-binding Rossmann-like Domain"/>
    <property type="match status" value="2"/>
</dbReference>
<dbReference type="InterPro" id="IPR036291">
    <property type="entry name" value="NAD(P)-bd_dom_sf"/>
</dbReference>
<dbReference type="InterPro" id="IPR051687">
    <property type="entry name" value="Peroxisomal_Beta-Oxidation"/>
</dbReference>
<dbReference type="PANTHER" id="PTHR45024:SF2">
    <property type="entry name" value="SCP2 DOMAIN-CONTAINING PROTEIN"/>
    <property type="match status" value="1"/>
</dbReference>